<proteinExistence type="predicted"/>
<dbReference type="RefSeq" id="WP_344339116.1">
    <property type="nucleotide sequence ID" value="NZ_BAAAKJ010000257.1"/>
</dbReference>
<feature type="transmembrane region" description="Helical" evidence="1">
    <location>
        <begin position="187"/>
        <end position="205"/>
    </location>
</feature>
<accession>A0ABN1YBJ4</accession>
<evidence type="ECO:0000313" key="3">
    <source>
        <dbReference type="Proteomes" id="UP001499863"/>
    </source>
</evidence>
<sequence length="765" mass="78955">MAGPGGKEAGRVHVRVIPDTDGFRQRLKQYLEMLEKYTKLKVKLDLDTTGVNARLRELTHDRSVRVNVFADTGEAAARIAALTRERRVRVRADVDADTAPAEAQIRRFTGRRWRLGINVHLARGGFDRIKSGLASIGSGAAQVARNFGRLFTLSIEQTASALQGIGSGISSAAQGAAGMAAGFAQSAAAALPLLVAVTAIASWVTVVASGLVAVIALAALPVLPIGLAAIAAAGDMKALGDKAEEAMQKASAALKPATALMRSEFGGALRDITGWFRQAEPQVKAFFDAGSAFVRPMVKSFTDFTDVLFPKLTAAMQSPGMKAFTDELPVALVGIGAAFGDFFLTLSNGGDRLKLILSPLVGVLDAVLEGMASLAVQFSPEIAASISWFADTLRQFFQVFKDNAQATAALMRLVDLGLRALVVAFDITMASWNALAVGAVAAWHAVQTAWDGLMSATSAAWSAVTSWTSSAWSTVSSTVSSAAGAVGSAVSTGWNAVTSWTSSAWSSVTSTVSSAASSVASAVSTAWGNVSSWTSSAWNSVASWTSSAWSSVTSTVSSKVSAVGSSVSAGWNNVTSWTSTAWNNVTSTVASAWTSTASAVTTGIGNVVSLVAGLPGKILGAIGDLGSLLFNTGKSAIQGLINGMKSISVTGVVSSIVSSLNPFKSAPAPAPTAAPRSLTATPAMPVAAYASPLEQALRPVASGLRSLDSYGYGQRAAAGLRHPDAGSKGAGRERYGTRITVNARTDANAHEIGKQIAWELKTSGR</sequence>
<keyword evidence="1" id="KW-0812">Transmembrane</keyword>
<gene>
    <name evidence="2" type="ORF">GCM10009639_47820</name>
</gene>
<name>A0ABN1YBJ4_9ACTN</name>
<evidence type="ECO:0000256" key="1">
    <source>
        <dbReference type="SAM" id="Phobius"/>
    </source>
</evidence>
<dbReference type="EMBL" id="BAAAKJ010000257">
    <property type="protein sequence ID" value="GAA1403262.1"/>
    <property type="molecule type" value="Genomic_DNA"/>
</dbReference>
<dbReference type="Gene3D" id="1.20.120.20">
    <property type="entry name" value="Apolipoprotein"/>
    <property type="match status" value="1"/>
</dbReference>
<organism evidence="2 3">
    <name type="scientific">Kitasatospora putterlickiae</name>
    <dbReference type="NCBI Taxonomy" id="221725"/>
    <lineage>
        <taxon>Bacteria</taxon>
        <taxon>Bacillati</taxon>
        <taxon>Actinomycetota</taxon>
        <taxon>Actinomycetes</taxon>
        <taxon>Kitasatosporales</taxon>
        <taxon>Streptomycetaceae</taxon>
        <taxon>Kitasatospora</taxon>
    </lineage>
</organism>
<evidence type="ECO:0000313" key="2">
    <source>
        <dbReference type="EMBL" id="GAA1403262.1"/>
    </source>
</evidence>
<reference evidence="2 3" key="1">
    <citation type="journal article" date="2019" name="Int. J. Syst. Evol. Microbiol.">
        <title>The Global Catalogue of Microorganisms (GCM) 10K type strain sequencing project: providing services to taxonomists for standard genome sequencing and annotation.</title>
        <authorList>
            <consortium name="The Broad Institute Genomics Platform"/>
            <consortium name="The Broad Institute Genome Sequencing Center for Infectious Disease"/>
            <person name="Wu L."/>
            <person name="Ma J."/>
        </authorList>
    </citation>
    <scope>NUCLEOTIDE SEQUENCE [LARGE SCALE GENOMIC DNA]</scope>
    <source>
        <strain evidence="2 3">JCM 12393</strain>
    </source>
</reference>
<evidence type="ECO:0008006" key="4">
    <source>
        <dbReference type="Google" id="ProtNLM"/>
    </source>
</evidence>
<protein>
    <recommendedName>
        <fullName evidence="4">Tape measure protein</fullName>
    </recommendedName>
</protein>
<dbReference type="Proteomes" id="UP001499863">
    <property type="component" value="Unassembled WGS sequence"/>
</dbReference>
<keyword evidence="3" id="KW-1185">Reference proteome</keyword>
<comment type="caution">
    <text evidence="2">The sequence shown here is derived from an EMBL/GenBank/DDBJ whole genome shotgun (WGS) entry which is preliminary data.</text>
</comment>
<keyword evidence="1" id="KW-0472">Membrane</keyword>
<feature type="transmembrane region" description="Helical" evidence="1">
    <location>
        <begin position="211"/>
        <end position="233"/>
    </location>
</feature>
<keyword evidence="1" id="KW-1133">Transmembrane helix</keyword>